<organism evidence="2 3">
    <name type="scientific">Crocosphaera chwakensis CCY0110</name>
    <dbReference type="NCBI Taxonomy" id="391612"/>
    <lineage>
        <taxon>Bacteria</taxon>
        <taxon>Bacillati</taxon>
        <taxon>Cyanobacteriota</taxon>
        <taxon>Cyanophyceae</taxon>
        <taxon>Oscillatoriophycideae</taxon>
        <taxon>Chroococcales</taxon>
        <taxon>Aphanothecaceae</taxon>
        <taxon>Crocosphaera</taxon>
        <taxon>Crocosphaera chwakensis</taxon>
    </lineage>
</organism>
<dbReference type="InterPro" id="IPR050678">
    <property type="entry name" value="DNA_Partitioning_ATPase"/>
</dbReference>
<dbReference type="PANTHER" id="PTHR13696:SF99">
    <property type="entry name" value="COBYRINIC ACID AC-DIAMIDE SYNTHASE"/>
    <property type="match status" value="1"/>
</dbReference>
<comment type="caution">
    <text evidence="2">The sequence shown here is derived from an EMBL/GenBank/DDBJ whole genome shotgun (WGS) entry which is preliminary data.</text>
</comment>
<feature type="domain" description="AAA" evidence="1">
    <location>
        <begin position="2"/>
        <end position="168"/>
    </location>
</feature>
<accession>A3IYX9</accession>
<dbReference type="PANTHER" id="PTHR13696">
    <property type="entry name" value="P-LOOP CONTAINING NUCLEOSIDE TRIPHOSPHATE HYDROLASE"/>
    <property type="match status" value="1"/>
</dbReference>
<dbReference type="AlphaFoldDB" id="A3IYX9"/>
<dbReference type="EMBL" id="AAXW01000090">
    <property type="protein sequence ID" value="EAZ88319.1"/>
    <property type="molecule type" value="Genomic_DNA"/>
</dbReference>
<dbReference type="Gene3D" id="3.40.50.300">
    <property type="entry name" value="P-loop containing nucleotide triphosphate hydrolases"/>
    <property type="match status" value="1"/>
</dbReference>
<proteinExistence type="predicted"/>
<gene>
    <name evidence="2" type="ORF">CY0110_14835</name>
</gene>
<dbReference type="CDD" id="cd02042">
    <property type="entry name" value="ParAB_family"/>
    <property type="match status" value="1"/>
</dbReference>
<dbReference type="InterPro" id="IPR025669">
    <property type="entry name" value="AAA_dom"/>
</dbReference>
<dbReference type="RefSeq" id="WP_008278595.1">
    <property type="nucleotide sequence ID" value="NZ_AAXW01000090.1"/>
</dbReference>
<dbReference type="Pfam" id="PF13614">
    <property type="entry name" value="AAA_31"/>
    <property type="match status" value="1"/>
</dbReference>
<name>A3IYX9_9CHRO</name>
<dbReference type="InterPro" id="IPR027417">
    <property type="entry name" value="P-loop_NTPase"/>
</dbReference>
<dbReference type="Proteomes" id="UP000003781">
    <property type="component" value="Unassembled WGS sequence"/>
</dbReference>
<evidence type="ECO:0000313" key="2">
    <source>
        <dbReference type="EMBL" id="EAZ88319.1"/>
    </source>
</evidence>
<dbReference type="OrthoDB" id="477717at2"/>
<evidence type="ECO:0000259" key="1">
    <source>
        <dbReference type="Pfam" id="PF13614"/>
    </source>
</evidence>
<sequence length="249" mass="28106">MTKIIALYNQSGGVGKTTLTMNLGYHLGEKYRVLLVDMDPQSSLTDFMGIDVMSLEKTTYDTLIHEVPLPIFSGIHGVDFAPTNLNLSKAEMELVNAPLRDFRLRNPLELIKGDYDFILIDCLPSLGFLSYVCLMSATHVLVPVQTQYKSLWGTQWLLETLFKTQKIYPELKIAGFIPTLYDSRTWQDKESLKQIKSQLSSFGIVYPPIKRTISFANASQAHEPLGVYEPKNPAIKTLKDITNKLAQQD</sequence>
<protein>
    <submittedName>
        <fullName evidence="2">Cobyrinic acid a,c-diamide synthase</fullName>
    </submittedName>
</protein>
<dbReference type="SUPFAM" id="SSF52540">
    <property type="entry name" value="P-loop containing nucleoside triphosphate hydrolases"/>
    <property type="match status" value="1"/>
</dbReference>
<dbReference type="eggNOG" id="COG1192">
    <property type="taxonomic scope" value="Bacteria"/>
</dbReference>
<evidence type="ECO:0000313" key="3">
    <source>
        <dbReference type="Proteomes" id="UP000003781"/>
    </source>
</evidence>
<keyword evidence="3" id="KW-1185">Reference proteome</keyword>
<reference evidence="2 3" key="1">
    <citation type="submission" date="2007-03" db="EMBL/GenBank/DDBJ databases">
        <authorList>
            <person name="Stal L."/>
            <person name="Ferriera S."/>
            <person name="Johnson J."/>
            <person name="Kravitz S."/>
            <person name="Beeson K."/>
            <person name="Sutton G."/>
            <person name="Rogers Y.-H."/>
            <person name="Friedman R."/>
            <person name="Frazier M."/>
            <person name="Venter J.C."/>
        </authorList>
    </citation>
    <scope>NUCLEOTIDE SEQUENCE [LARGE SCALE GENOMIC DNA]</scope>
    <source>
        <strain evidence="2 3">CCY0110</strain>
    </source>
</reference>